<evidence type="ECO:0000313" key="1">
    <source>
        <dbReference type="EMBL" id="CAK9219207.1"/>
    </source>
</evidence>
<proteinExistence type="predicted"/>
<dbReference type="EMBL" id="OZ019895">
    <property type="protein sequence ID" value="CAK9219207.1"/>
    <property type="molecule type" value="Genomic_DNA"/>
</dbReference>
<evidence type="ECO:0008006" key="3">
    <source>
        <dbReference type="Google" id="ProtNLM"/>
    </source>
</evidence>
<accession>A0ABP0UEE1</accession>
<name>A0ABP0UEE1_9BRYO</name>
<keyword evidence="2" id="KW-1185">Reference proteome</keyword>
<protein>
    <recommendedName>
        <fullName evidence="3">Secreted protein</fullName>
    </recommendedName>
</protein>
<gene>
    <name evidence="1" type="ORF">CSSPTR1EN2_LOCUS14369</name>
</gene>
<sequence length="83" mass="9441">MYLQLSGRVQMLLIICCRANANDWLVGHLCKGGESFHYQCVGIELRDTIQREMVLSYMRGIAIKGSLGHPLVILHHLSMYPQL</sequence>
<organism evidence="1 2">
    <name type="scientific">Sphagnum troendelagicum</name>
    <dbReference type="NCBI Taxonomy" id="128251"/>
    <lineage>
        <taxon>Eukaryota</taxon>
        <taxon>Viridiplantae</taxon>
        <taxon>Streptophyta</taxon>
        <taxon>Embryophyta</taxon>
        <taxon>Bryophyta</taxon>
        <taxon>Sphagnophytina</taxon>
        <taxon>Sphagnopsida</taxon>
        <taxon>Sphagnales</taxon>
        <taxon>Sphagnaceae</taxon>
        <taxon>Sphagnum</taxon>
    </lineage>
</organism>
<dbReference type="Proteomes" id="UP001497512">
    <property type="component" value="Chromosome 3"/>
</dbReference>
<reference evidence="1" key="1">
    <citation type="submission" date="2024-02" db="EMBL/GenBank/DDBJ databases">
        <authorList>
            <consortium name="ELIXIR-Norway"/>
            <consortium name="Elixir Norway"/>
        </authorList>
    </citation>
    <scope>NUCLEOTIDE SEQUENCE</scope>
</reference>
<evidence type="ECO:0000313" key="2">
    <source>
        <dbReference type="Proteomes" id="UP001497512"/>
    </source>
</evidence>